<name>A0A8J6T606_9DELT</name>
<protein>
    <submittedName>
        <fullName evidence="2">C40 family peptidase</fullName>
    </submittedName>
</protein>
<gene>
    <name evidence="2" type="ORF">H8E19_17635</name>
</gene>
<dbReference type="Proteomes" id="UP000650524">
    <property type="component" value="Unassembled WGS sequence"/>
</dbReference>
<dbReference type="EMBL" id="JACNJD010000361">
    <property type="protein sequence ID" value="MBC8179227.1"/>
    <property type="molecule type" value="Genomic_DNA"/>
</dbReference>
<dbReference type="Gene3D" id="3.90.1720.10">
    <property type="entry name" value="endopeptidase domain like (from Nostoc punctiforme)"/>
    <property type="match status" value="1"/>
</dbReference>
<proteinExistence type="predicted"/>
<dbReference type="SUPFAM" id="SSF54001">
    <property type="entry name" value="Cysteine proteinases"/>
    <property type="match status" value="1"/>
</dbReference>
<keyword evidence="1" id="KW-1133">Transmembrane helix</keyword>
<dbReference type="AlphaFoldDB" id="A0A8J6T606"/>
<dbReference type="InterPro" id="IPR038765">
    <property type="entry name" value="Papain-like_cys_pep_sf"/>
</dbReference>
<keyword evidence="1" id="KW-0472">Membrane</keyword>
<keyword evidence="1" id="KW-0812">Transmembrane</keyword>
<reference evidence="2 3" key="1">
    <citation type="submission" date="2020-08" db="EMBL/GenBank/DDBJ databases">
        <title>Bridging the membrane lipid divide: bacteria of the FCB group superphylum have the potential to synthesize archaeal ether lipids.</title>
        <authorList>
            <person name="Villanueva L."/>
            <person name="Von Meijenfeldt F.A.B."/>
            <person name="Westbye A.B."/>
            <person name="Yadav S."/>
            <person name="Hopmans E.C."/>
            <person name="Dutilh B.E."/>
            <person name="Sinninghe Damste J.S."/>
        </authorList>
    </citation>
    <scope>NUCLEOTIDE SEQUENCE [LARGE SCALE GENOMIC DNA]</scope>
    <source>
        <strain evidence="2">NIOZ-UU27</strain>
    </source>
</reference>
<evidence type="ECO:0000313" key="2">
    <source>
        <dbReference type="EMBL" id="MBC8179227.1"/>
    </source>
</evidence>
<comment type="caution">
    <text evidence="2">The sequence shown here is derived from an EMBL/GenBank/DDBJ whole genome shotgun (WGS) entry which is preliminary data.</text>
</comment>
<accession>A0A8J6T606</accession>
<evidence type="ECO:0000313" key="3">
    <source>
        <dbReference type="Proteomes" id="UP000650524"/>
    </source>
</evidence>
<feature type="transmembrane region" description="Helical" evidence="1">
    <location>
        <begin position="7"/>
        <end position="29"/>
    </location>
</feature>
<sequence length="185" mass="21189">MKQIIQGILSLTIFSMIIFVSFFICMAHAGNSAEIISVQDKKGILENKISDIAERYIGIPYGFGKDLKKSRALDNSHLLCLIYHEAAKQAGLRFKGYMPMKRLLRNTVEVQRDELKNGDLIVLNEGHAALIYKVGNHNNFRMIYASSKRRQVISFNSQNVVFEVYWLKNLKGFFRLTESMFASDD</sequence>
<organism evidence="2 3">
    <name type="scientific">Candidatus Desulfacyla euxinica</name>
    <dbReference type="NCBI Taxonomy" id="2841693"/>
    <lineage>
        <taxon>Bacteria</taxon>
        <taxon>Deltaproteobacteria</taxon>
        <taxon>Candidatus Desulfacyla</taxon>
    </lineage>
</organism>
<evidence type="ECO:0000256" key="1">
    <source>
        <dbReference type="SAM" id="Phobius"/>
    </source>
</evidence>